<dbReference type="EMBL" id="JARKIE010000005">
    <property type="protein sequence ID" value="KAJ7707303.1"/>
    <property type="molecule type" value="Genomic_DNA"/>
</dbReference>
<gene>
    <name evidence="1" type="ORF">B0H17DRAFT_514647</name>
</gene>
<reference evidence="1" key="1">
    <citation type="submission" date="2023-03" db="EMBL/GenBank/DDBJ databases">
        <title>Massive genome expansion in bonnet fungi (Mycena s.s.) driven by repeated elements and novel gene families across ecological guilds.</title>
        <authorList>
            <consortium name="Lawrence Berkeley National Laboratory"/>
            <person name="Harder C.B."/>
            <person name="Miyauchi S."/>
            <person name="Viragh M."/>
            <person name="Kuo A."/>
            <person name="Thoen E."/>
            <person name="Andreopoulos B."/>
            <person name="Lu D."/>
            <person name="Skrede I."/>
            <person name="Drula E."/>
            <person name="Henrissat B."/>
            <person name="Morin E."/>
            <person name="Kohler A."/>
            <person name="Barry K."/>
            <person name="LaButti K."/>
            <person name="Morin E."/>
            <person name="Salamov A."/>
            <person name="Lipzen A."/>
            <person name="Mereny Z."/>
            <person name="Hegedus B."/>
            <person name="Baldrian P."/>
            <person name="Stursova M."/>
            <person name="Weitz H."/>
            <person name="Taylor A."/>
            <person name="Grigoriev I.V."/>
            <person name="Nagy L.G."/>
            <person name="Martin F."/>
            <person name="Kauserud H."/>
        </authorList>
    </citation>
    <scope>NUCLEOTIDE SEQUENCE</scope>
    <source>
        <strain evidence="1">CBHHK067</strain>
    </source>
</reference>
<protein>
    <submittedName>
        <fullName evidence="1">Uncharacterized protein</fullName>
    </submittedName>
</protein>
<dbReference type="AlphaFoldDB" id="A0AAD7GX60"/>
<name>A0AAD7GX60_MYCRO</name>
<sequence length="212" mass="24436">MLPPATPLGVLRLRFRIIYTRRQPSKLRHLKTSTTPCRGRSNVIHPRMHTRSRSTLRRYMPRHTTMRILAFLSLLLRSMRSGRAPRHMTRRIQNRAGRGPAARPLSSPPYLLPARLSVAEPTTPKTMSSSYLMPTFMLLPPIPRSRAPFAQFLMTFQLRHSTNLGNPVPPLLFATPRHPELHSRHISMLFFRSRQGETPSYAWRALCSVLQC</sequence>
<proteinExistence type="predicted"/>
<organism evidence="1 2">
    <name type="scientific">Mycena rosella</name>
    <name type="common">Pink bonnet</name>
    <name type="synonym">Agaricus rosellus</name>
    <dbReference type="NCBI Taxonomy" id="1033263"/>
    <lineage>
        <taxon>Eukaryota</taxon>
        <taxon>Fungi</taxon>
        <taxon>Dikarya</taxon>
        <taxon>Basidiomycota</taxon>
        <taxon>Agaricomycotina</taxon>
        <taxon>Agaricomycetes</taxon>
        <taxon>Agaricomycetidae</taxon>
        <taxon>Agaricales</taxon>
        <taxon>Marasmiineae</taxon>
        <taxon>Mycenaceae</taxon>
        <taxon>Mycena</taxon>
    </lineage>
</organism>
<dbReference type="Proteomes" id="UP001221757">
    <property type="component" value="Unassembled WGS sequence"/>
</dbReference>
<comment type="caution">
    <text evidence="1">The sequence shown here is derived from an EMBL/GenBank/DDBJ whole genome shotgun (WGS) entry which is preliminary data.</text>
</comment>
<accession>A0AAD7GX60</accession>
<evidence type="ECO:0000313" key="1">
    <source>
        <dbReference type="EMBL" id="KAJ7707303.1"/>
    </source>
</evidence>
<evidence type="ECO:0000313" key="2">
    <source>
        <dbReference type="Proteomes" id="UP001221757"/>
    </source>
</evidence>
<keyword evidence="2" id="KW-1185">Reference proteome</keyword>